<dbReference type="InterPro" id="IPR052198">
    <property type="entry name" value="IorB_Oxidoreductase"/>
</dbReference>
<evidence type="ECO:0000313" key="3">
    <source>
        <dbReference type="EMBL" id="MBM7615517.1"/>
    </source>
</evidence>
<evidence type="ECO:0000313" key="4">
    <source>
        <dbReference type="Proteomes" id="UP001314796"/>
    </source>
</evidence>
<evidence type="ECO:0000256" key="1">
    <source>
        <dbReference type="ARBA" id="ARBA00023002"/>
    </source>
</evidence>
<dbReference type="InterPro" id="IPR019752">
    <property type="entry name" value="Pyrv/ketoisovalerate_OxRed_cat"/>
</dbReference>
<dbReference type="Gene3D" id="3.40.920.10">
    <property type="entry name" value="Pyruvate-ferredoxin oxidoreductase, PFOR, domain III"/>
    <property type="match status" value="1"/>
</dbReference>
<dbReference type="GO" id="GO:0043805">
    <property type="term" value="F:indolepyruvate ferredoxin oxidoreductase activity"/>
    <property type="evidence" value="ECO:0007669"/>
    <property type="project" value="UniProtKB-EC"/>
</dbReference>
<accession>A0ABS2NRE4</accession>
<gene>
    <name evidence="3" type="ORF">JOC73_002087</name>
</gene>
<dbReference type="EC" id="1.2.7.8" evidence="3"/>
<dbReference type="RefSeq" id="WP_204402831.1">
    <property type="nucleotide sequence ID" value="NZ_JAFBEE010000013.1"/>
</dbReference>
<dbReference type="SUPFAM" id="SSF53323">
    <property type="entry name" value="Pyruvate-ferredoxin oxidoreductase, PFOR, domain III"/>
    <property type="match status" value="1"/>
</dbReference>
<dbReference type="EMBL" id="JAFBEE010000013">
    <property type="protein sequence ID" value="MBM7615517.1"/>
    <property type="molecule type" value="Genomic_DNA"/>
</dbReference>
<feature type="domain" description="Pyruvate/ketoisovalerate oxidoreductase catalytic" evidence="2">
    <location>
        <begin position="14"/>
        <end position="189"/>
    </location>
</feature>
<name>A0ABS2NRE4_9FIRM</name>
<keyword evidence="1 3" id="KW-0560">Oxidoreductase</keyword>
<sequence>MRRLITNIMLGGVGGQGLILMTKIICQAALKDGYDVKSNDVVGLSQRGGMVWGNIRIGEKIYSPNIVPGDGDILVAMEPLEALRWSSILKPQAKIIMNTKEIYPTMVQQEKMEYPVVAIEDLKDKYQVTAVNAFDEAVKIGKKQVSNVILIGILAKHLDIKLETWKESIANNVPKKAIDMNMDAFDFGYGVEG</sequence>
<protein>
    <submittedName>
        <fullName evidence="3">Indolepyruvate ferredoxin oxidoreductase beta subunit</fullName>
        <ecNumber evidence="3">1.2.7.8</ecNumber>
    </submittedName>
</protein>
<dbReference type="Pfam" id="PF01558">
    <property type="entry name" value="POR"/>
    <property type="match status" value="1"/>
</dbReference>
<dbReference type="PANTHER" id="PTHR43854:SF1">
    <property type="entry name" value="INDOLEPYRUVATE OXIDOREDUCTASE SUBUNIT IORB"/>
    <property type="match status" value="1"/>
</dbReference>
<dbReference type="Proteomes" id="UP001314796">
    <property type="component" value="Unassembled WGS sequence"/>
</dbReference>
<keyword evidence="4" id="KW-1185">Reference proteome</keyword>
<evidence type="ECO:0000259" key="2">
    <source>
        <dbReference type="Pfam" id="PF01558"/>
    </source>
</evidence>
<dbReference type="PANTHER" id="PTHR43854">
    <property type="entry name" value="INDOLEPYRUVATE OXIDOREDUCTASE SUBUNIT IORB"/>
    <property type="match status" value="1"/>
</dbReference>
<proteinExistence type="predicted"/>
<organism evidence="3 4">
    <name type="scientific">Alkaliphilus hydrothermalis</name>
    <dbReference type="NCBI Taxonomy" id="1482730"/>
    <lineage>
        <taxon>Bacteria</taxon>
        <taxon>Bacillati</taxon>
        <taxon>Bacillota</taxon>
        <taxon>Clostridia</taxon>
        <taxon>Peptostreptococcales</taxon>
        <taxon>Natronincolaceae</taxon>
        <taxon>Alkaliphilus</taxon>
    </lineage>
</organism>
<comment type="caution">
    <text evidence="3">The sequence shown here is derived from an EMBL/GenBank/DDBJ whole genome shotgun (WGS) entry which is preliminary data.</text>
</comment>
<reference evidence="3 4" key="1">
    <citation type="submission" date="2021-01" db="EMBL/GenBank/DDBJ databases">
        <title>Genomic Encyclopedia of Type Strains, Phase IV (KMG-IV): sequencing the most valuable type-strain genomes for metagenomic binning, comparative biology and taxonomic classification.</title>
        <authorList>
            <person name="Goeker M."/>
        </authorList>
    </citation>
    <scope>NUCLEOTIDE SEQUENCE [LARGE SCALE GENOMIC DNA]</scope>
    <source>
        <strain evidence="3 4">DSM 25890</strain>
    </source>
</reference>
<dbReference type="InterPro" id="IPR002869">
    <property type="entry name" value="Pyrv_flavodox_OxRed_cen"/>
</dbReference>